<proteinExistence type="predicted"/>
<dbReference type="PANTHER" id="PTHR38460">
    <property type="entry name" value="TAUTOMERASE YOLI-RELATED"/>
    <property type="match status" value="1"/>
</dbReference>
<dbReference type="PANTHER" id="PTHR38460:SF1">
    <property type="entry name" value="TAUTOMERASE YOLI-RELATED"/>
    <property type="match status" value="1"/>
</dbReference>
<sequence>MPLFRFDVVEGRTDDQITALLDAAYAAQVEALETVDGDRYQVVHAHPAAHLRIEDTGLGITRTDAFVLVQVTTSPRSQEQKTRLYELLVGNLERDAGIAPTDVMVSIVENTKGDWSFGHGRAQYLTGEL</sequence>
<reference evidence="1" key="1">
    <citation type="submission" date="2022-10" db="EMBL/GenBank/DDBJ databases">
        <title>Rhodococcus sp.75.</title>
        <authorList>
            <person name="Sun M."/>
        </authorList>
    </citation>
    <scope>NUCLEOTIDE SEQUENCE</scope>
    <source>
        <strain evidence="1">75</strain>
    </source>
</reference>
<accession>A0ABY6NXX8</accession>
<dbReference type="RefSeq" id="WP_265382349.1">
    <property type="nucleotide sequence ID" value="NZ_CP110615.1"/>
</dbReference>
<protein>
    <submittedName>
        <fullName evidence="1">Tautomerase family protein</fullName>
    </submittedName>
</protein>
<name>A0ABY6NXX8_9NOCA</name>
<dbReference type="Gene3D" id="3.30.429.10">
    <property type="entry name" value="Macrophage Migration Inhibitory Factor"/>
    <property type="match status" value="1"/>
</dbReference>
<dbReference type="SUPFAM" id="SSF55331">
    <property type="entry name" value="Tautomerase/MIF"/>
    <property type="match status" value="1"/>
</dbReference>
<evidence type="ECO:0000313" key="1">
    <source>
        <dbReference type="EMBL" id="UZJ24242.1"/>
    </source>
</evidence>
<dbReference type="InterPro" id="IPR014347">
    <property type="entry name" value="Tautomerase/MIF_sf"/>
</dbReference>
<dbReference type="Proteomes" id="UP001164965">
    <property type="component" value="Chromosome"/>
</dbReference>
<dbReference type="Pfam" id="PF14552">
    <property type="entry name" value="Tautomerase_2"/>
    <property type="match status" value="1"/>
</dbReference>
<keyword evidence="2" id="KW-1185">Reference proteome</keyword>
<gene>
    <name evidence="1" type="ORF">RHODO2019_13905</name>
</gene>
<organism evidence="1 2">
    <name type="scientific">Rhodococcus antarcticus</name>
    <dbReference type="NCBI Taxonomy" id="2987751"/>
    <lineage>
        <taxon>Bacteria</taxon>
        <taxon>Bacillati</taxon>
        <taxon>Actinomycetota</taxon>
        <taxon>Actinomycetes</taxon>
        <taxon>Mycobacteriales</taxon>
        <taxon>Nocardiaceae</taxon>
        <taxon>Rhodococcus</taxon>
    </lineage>
</organism>
<evidence type="ECO:0000313" key="2">
    <source>
        <dbReference type="Proteomes" id="UP001164965"/>
    </source>
</evidence>
<dbReference type="EMBL" id="CP110615">
    <property type="protein sequence ID" value="UZJ24242.1"/>
    <property type="molecule type" value="Genomic_DNA"/>
</dbReference>
<dbReference type="InterPro" id="IPR037479">
    <property type="entry name" value="Tauto_MSAD"/>
</dbReference>